<evidence type="ECO:0000313" key="5">
    <source>
        <dbReference type="Proteomes" id="UP000032068"/>
    </source>
</evidence>
<name>A0A0D0IU52_9PSED</name>
<evidence type="ECO:0000313" key="4">
    <source>
        <dbReference type="EMBL" id="KIP96702.1"/>
    </source>
</evidence>
<evidence type="ECO:0000256" key="1">
    <source>
        <dbReference type="ARBA" id="ARBA00023002"/>
    </source>
</evidence>
<dbReference type="Proteomes" id="UP000032068">
    <property type="component" value="Unassembled WGS sequence"/>
</dbReference>
<dbReference type="OrthoDB" id="9787219at2"/>
<dbReference type="PANTHER" id="PTHR43333">
    <property type="entry name" value="2-HACID_DH_C DOMAIN-CONTAINING PROTEIN"/>
    <property type="match status" value="1"/>
</dbReference>
<dbReference type="InterPro" id="IPR036291">
    <property type="entry name" value="NAD(P)-bd_dom_sf"/>
</dbReference>
<dbReference type="PANTHER" id="PTHR43333:SF1">
    <property type="entry name" value="D-ISOMER SPECIFIC 2-HYDROXYACID DEHYDROGENASE NAD-BINDING DOMAIN-CONTAINING PROTEIN"/>
    <property type="match status" value="1"/>
</dbReference>
<accession>A0A0D0IU52</accession>
<reference evidence="4 5" key="1">
    <citation type="submission" date="2014-12" db="EMBL/GenBank/DDBJ databases">
        <title>16Stimator: statistical estimation of ribosomal gene copy numbers from draft genome assemblies.</title>
        <authorList>
            <person name="Perisin M.A."/>
            <person name="Vetter M."/>
            <person name="Gilbert J.A."/>
            <person name="Bergelson J."/>
        </authorList>
    </citation>
    <scope>NUCLEOTIDE SEQUENCE [LARGE SCALE GENOMIC DNA]</scope>
    <source>
        <strain evidence="4 5">MEJ086</strain>
    </source>
</reference>
<evidence type="ECO:0000256" key="2">
    <source>
        <dbReference type="ARBA" id="ARBA00023027"/>
    </source>
</evidence>
<dbReference type="EMBL" id="JXQW01000062">
    <property type="protein sequence ID" value="KIP96702.1"/>
    <property type="molecule type" value="Genomic_DNA"/>
</dbReference>
<sequence>MRVLIAENDHVLYRELLQRAQPELELIAGDGPELAAQAGSCQVWLGEPHLFAELIRAGHKPDWVQSTWAGITPLLAEDLPRDYRLTRAVGVFGQVMAEYVLCHMLAHQRELFARLQAQREQRWDGRLPGSLAGCKVLIVGTGEIGLAVARFLQPFNVVLTGVASSARTLAPFSEVAPVEALPRLVAEADYVINLLPNTPATRDIYDAALLACFKPSAVLINAGRGTSVVDEDLVAALARGQLAAAVIDVCREEPLPTGHPFWTADNLLLTGHSAAPSLPPLLVELFVSNLQRYRAGSALHGLVDFSRGY</sequence>
<dbReference type="RefSeq" id="WP_042555756.1">
    <property type="nucleotide sequence ID" value="NZ_JXQW01000062.1"/>
</dbReference>
<keyword evidence="2" id="KW-0520">NAD</keyword>
<comment type="caution">
    <text evidence="4">The sequence shown here is derived from an EMBL/GenBank/DDBJ whole genome shotgun (WGS) entry which is preliminary data.</text>
</comment>
<dbReference type="SUPFAM" id="SSF51735">
    <property type="entry name" value="NAD(P)-binding Rossmann-fold domains"/>
    <property type="match status" value="1"/>
</dbReference>
<dbReference type="GO" id="GO:0016491">
    <property type="term" value="F:oxidoreductase activity"/>
    <property type="evidence" value="ECO:0007669"/>
    <property type="project" value="UniProtKB-KW"/>
</dbReference>
<proteinExistence type="predicted"/>
<protein>
    <submittedName>
        <fullName evidence="4">2-hydroxyacid dehydrogenase</fullName>
    </submittedName>
</protein>
<evidence type="ECO:0000259" key="3">
    <source>
        <dbReference type="Pfam" id="PF02826"/>
    </source>
</evidence>
<dbReference type="CDD" id="cd05300">
    <property type="entry name" value="2-Hacid_dh_1"/>
    <property type="match status" value="1"/>
</dbReference>
<keyword evidence="1" id="KW-0560">Oxidoreductase</keyword>
<dbReference type="Pfam" id="PF02826">
    <property type="entry name" value="2-Hacid_dh_C"/>
    <property type="match status" value="1"/>
</dbReference>
<gene>
    <name evidence="4" type="ORF">RU08_20855</name>
</gene>
<dbReference type="AlphaFoldDB" id="A0A0D0IU52"/>
<dbReference type="GO" id="GO:0051287">
    <property type="term" value="F:NAD binding"/>
    <property type="evidence" value="ECO:0007669"/>
    <property type="project" value="InterPro"/>
</dbReference>
<dbReference type="Gene3D" id="3.40.50.720">
    <property type="entry name" value="NAD(P)-binding Rossmann-like Domain"/>
    <property type="match status" value="2"/>
</dbReference>
<dbReference type="InterPro" id="IPR006140">
    <property type="entry name" value="D-isomer_DH_NAD-bd"/>
</dbReference>
<organism evidence="4 5">
    <name type="scientific">Pseudomonas fulva</name>
    <dbReference type="NCBI Taxonomy" id="47880"/>
    <lineage>
        <taxon>Bacteria</taxon>
        <taxon>Pseudomonadati</taxon>
        <taxon>Pseudomonadota</taxon>
        <taxon>Gammaproteobacteria</taxon>
        <taxon>Pseudomonadales</taxon>
        <taxon>Pseudomonadaceae</taxon>
        <taxon>Pseudomonas</taxon>
    </lineage>
</organism>
<feature type="domain" description="D-isomer specific 2-hydroxyacid dehydrogenase NAD-binding" evidence="3">
    <location>
        <begin position="102"/>
        <end position="274"/>
    </location>
</feature>